<reference evidence="1 2" key="1">
    <citation type="submission" date="2019-06" db="EMBL/GenBank/DDBJ databases">
        <title>Description of Kitasatospora acidophila sp. nov. isolated from pine grove soil, and reclassification of Streptomyces novaecaesareae to Kitasatospora novaeceasareae comb. nov.</title>
        <authorList>
            <person name="Kim M.J."/>
        </authorList>
    </citation>
    <scope>NUCLEOTIDE SEQUENCE [LARGE SCALE GENOMIC DNA]</scope>
    <source>
        <strain evidence="1 2">MMS16-CNU292</strain>
    </source>
</reference>
<evidence type="ECO:0000313" key="1">
    <source>
        <dbReference type="EMBL" id="TQF02995.1"/>
    </source>
</evidence>
<dbReference type="Proteomes" id="UP000319103">
    <property type="component" value="Unassembled WGS sequence"/>
</dbReference>
<evidence type="ECO:0000313" key="2">
    <source>
        <dbReference type="Proteomes" id="UP000319103"/>
    </source>
</evidence>
<dbReference type="EMBL" id="VIGB01000003">
    <property type="protein sequence ID" value="TQF02995.1"/>
    <property type="molecule type" value="Genomic_DNA"/>
</dbReference>
<dbReference type="AlphaFoldDB" id="A0A540W1U2"/>
<dbReference type="RefSeq" id="WP_181799247.1">
    <property type="nucleotide sequence ID" value="NZ_VIGB01000003.1"/>
</dbReference>
<proteinExistence type="predicted"/>
<accession>A0A540W1U2</accession>
<gene>
    <name evidence="1" type="ORF">E6W39_12900</name>
</gene>
<organism evidence="1 2">
    <name type="scientific">Kitasatospora acidiphila</name>
    <dbReference type="NCBI Taxonomy" id="2567942"/>
    <lineage>
        <taxon>Bacteria</taxon>
        <taxon>Bacillati</taxon>
        <taxon>Actinomycetota</taxon>
        <taxon>Actinomycetes</taxon>
        <taxon>Kitasatosporales</taxon>
        <taxon>Streptomycetaceae</taxon>
        <taxon>Kitasatospora</taxon>
    </lineage>
</organism>
<protein>
    <submittedName>
        <fullName evidence="1">Uncharacterized protein</fullName>
    </submittedName>
</protein>
<name>A0A540W1U2_9ACTN</name>
<sequence length="139" mass="15549">MNTTAVSSHDQRRFLERFSCFEDGVITGIRLHIPRGPSAGWTASFDIQAMDGAAGNDWRLVQITVGGVYEYEFPCSRQYSYFVLSDGLKLDCTDERCVLDLDPGPDEWLATQVGQQGEYSKQYVIGTSCEYEVLSGPFI</sequence>
<comment type="caution">
    <text evidence="1">The sequence shown here is derived from an EMBL/GenBank/DDBJ whole genome shotgun (WGS) entry which is preliminary data.</text>
</comment>
<keyword evidence="2" id="KW-1185">Reference proteome</keyword>